<dbReference type="PANTHER" id="PTHR43798">
    <property type="entry name" value="MONOACYLGLYCEROL LIPASE"/>
    <property type="match status" value="1"/>
</dbReference>
<dbReference type="PANTHER" id="PTHR43798:SF27">
    <property type="entry name" value="HYDROLASE ALPHA_BETA HYDROLASE FOLD FAMILY"/>
    <property type="match status" value="1"/>
</dbReference>
<organism evidence="2 3">
    <name type="scientific">Cellulomonas carbonis T26</name>
    <dbReference type="NCBI Taxonomy" id="947969"/>
    <lineage>
        <taxon>Bacteria</taxon>
        <taxon>Bacillati</taxon>
        <taxon>Actinomycetota</taxon>
        <taxon>Actinomycetes</taxon>
        <taxon>Micrococcales</taxon>
        <taxon>Cellulomonadaceae</taxon>
        <taxon>Cellulomonas</taxon>
    </lineage>
</organism>
<dbReference type="InterPro" id="IPR000073">
    <property type="entry name" value="AB_hydrolase_1"/>
</dbReference>
<feature type="domain" description="AB hydrolase-1" evidence="1">
    <location>
        <begin position="22"/>
        <end position="262"/>
    </location>
</feature>
<evidence type="ECO:0000259" key="1">
    <source>
        <dbReference type="Pfam" id="PF00561"/>
    </source>
</evidence>
<dbReference type="Proteomes" id="UP000029839">
    <property type="component" value="Unassembled WGS sequence"/>
</dbReference>
<dbReference type="InterPro" id="IPR050266">
    <property type="entry name" value="AB_hydrolase_sf"/>
</dbReference>
<reference evidence="2 3" key="1">
    <citation type="submission" date="2013-08" db="EMBL/GenBank/DDBJ databases">
        <title>Genome sequencing of Cellulomonas carbonis T26.</title>
        <authorList>
            <person name="Chen F."/>
            <person name="Li Y."/>
            <person name="Wang G."/>
        </authorList>
    </citation>
    <scope>NUCLEOTIDE SEQUENCE [LARGE SCALE GENOMIC DNA]</scope>
    <source>
        <strain evidence="2 3">T26</strain>
    </source>
</reference>
<keyword evidence="3" id="KW-1185">Reference proteome</keyword>
<reference evidence="2 3" key="2">
    <citation type="journal article" date="2015" name="Stand. Genomic Sci.">
        <title>Draft genome sequence of Cellulomonas carbonis T26(T) and comparative analysis of six Cellulomonas genomes.</title>
        <authorList>
            <person name="Zhuang W."/>
            <person name="Zhang S."/>
            <person name="Xia X."/>
            <person name="Wang G."/>
        </authorList>
    </citation>
    <scope>NUCLEOTIDE SEQUENCE [LARGE SCALE GENOMIC DNA]</scope>
    <source>
        <strain evidence="2 3">T26</strain>
    </source>
</reference>
<proteinExistence type="predicted"/>
<accession>A0A0A0BUF0</accession>
<dbReference type="Pfam" id="PF00561">
    <property type="entry name" value="Abhydrolase_1"/>
    <property type="match status" value="1"/>
</dbReference>
<evidence type="ECO:0000313" key="2">
    <source>
        <dbReference type="EMBL" id="KGM11302.1"/>
    </source>
</evidence>
<dbReference type="GO" id="GO:0016787">
    <property type="term" value="F:hydrolase activity"/>
    <property type="evidence" value="ECO:0007669"/>
    <property type="project" value="UniProtKB-KW"/>
</dbReference>
<dbReference type="SUPFAM" id="SSF53474">
    <property type="entry name" value="alpha/beta-Hydrolases"/>
    <property type="match status" value="1"/>
</dbReference>
<dbReference type="EMBL" id="AXCY01000025">
    <property type="protein sequence ID" value="KGM11302.1"/>
    <property type="molecule type" value="Genomic_DNA"/>
</dbReference>
<sequence length="280" mass="29127">MPHLIAPDGTPLTYRLVGDGEPLVCLAGGPMRDASYLGDLGGLSRHRTLVLLDLRGTGGSGRPDDAASYRCDRQVGDVEALRVALGRERVDVLAHSAGASLALRYLDAHPDRVGTLTLVTPSTRAVGLVPTVEQRLACARLGSGRPGFAEAYAALTAVLTGAATDDDERTAGPLFYGGWDAAAREHHDAQHQQLHPDLAAAFVADGAFDPPAARAALAHHAHPVVVVAGEVDPLSPPVVAEQVAALAAHGSVHVQRGAGHYPWVDDSEAFVATVVGAWAR</sequence>
<dbReference type="OrthoDB" id="9796770at2"/>
<protein>
    <submittedName>
        <fullName evidence="2">Alpha/beta hydrolase</fullName>
    </submittedName>
</protein>
<dbReference type="InterPro" id="IPR029058">
    <property type="entry name" value="AB_hydrolase_fold"/>
</dbReference>
<keyword evidence="2" id="KW-0378">Hydrolase</keyword>
<dbReference type="Gene3D" id="3.40.50.1820">
    <property type="entry name" value="alpha/beta hydrolase"/>
    <property type="match status" value="1"/>
</dbReference>
<evidence type="ECO:0000313" key="3">
    <source>
        <dbReference type="Proteomes" id="UP000029839"/>
    </source>
</evidence>
<gene>
    <name evidence="2" type="ORF">N868_11115</name>
</gene>
<name>A0A0A0BUF0_9CELL</name>
<dbReference type="GO" id="GO:0016020">
    <property type="term" value="C:membrane"/>
    <property type="evidence" value="ECO:0007669"/>
    <property type="project" value="TreeGrafter"/>
</dbReference>
<dbReference type="RefSeq" id="WP_043605101.1">
    <property type="nucleotide sequence ID" value="NZ_AXCY01000025.1"/>
</dbReference>
<comment type="caution">
    <text evidence="2">The sequence shown here is derived from an EMBL/GenBank/DDBJ whole genome shotgun (WGS) entry which is preliminary data.</text>
</comment>
<dbReference type="AlphaFoldDB" id="A0A0A0BUF0"/>